<keyword evidence="9" id="KW-0614">Plasmid</keyword>
<accession>I0IJF6</accession>
<dbReference type="SUPFAM" id="SSF50022">
    <property type="entry name" value="ISP domain"/>
    <property type="match status" value="1"/>
</dbReference>
<proteinExistence type="predicted"/>
<evidence type="ECO:0000256" key="2">
    <source>
        <dbReference type="ARBA" id="ARBA00022723"/>
    </source>
</evidence>
<feature type="compositionally biased region" description="Low complexity" evidence="7">
    <location>
        <begin position="43"/>
        <end position="63"/>
    </location>
</feature>
<dbReference type="eggNOG" id="COG0723">
    <property type="taxonomic scope" value="Bacteria"/>
</dbReference>
<dbReference type="PROSITE" id="PS51296">
    <property type="entry name" value="RIESKE"/>
    <property type="match status" value="1"/>
</dbReference>
<evidence type="ECO:0000256" key="5">
    <source>
        <dbReference type="ARBA" id="ARBA00023157"/>
    </source>
</evidence>
<evidence type="ECO:0000313" key="10">
    <source>
        <dbReference type="Proteomes" id="UP000007881"/>
    </source>
</evidence>
<dbReference type="InterPro" id="IPR006311">
    <property type="entry name" value="TAT_signal"/>
</dbReference>
<dbReference type="OrthoDB" id="9767869at2"/>
<sequence length="186" mass="19670">MGTDPTAPTAPTEADRVNRRRLLVFATASAAAAAVGCRRESSPPVAADPDGGTGPAARGTPNANALLPEGVFDAGPLADYQQQGPDDSLRDDGFFVIRNGDEVCALSAVCTHRGCLVNAQPDASFKCFCHGSRFSPEGVVQNGPATEDLPRLAVRVDLRGHLLVDKTQRVSIPHNEWSMPEENEHA</sequence>
<keyword evidence="1" id="KW-0001">2Fe-2S</keyword>
<dbReference type="InterPro" id="IPR017941">
    <property type="entry name" value="Rieske_2Fe-2S"/>
</dbReference>
<keyword evidence="3" id="KW-0408">Iron</keyword>
<dbReference type="GO" id="GO:0051537">
    <property type="term" value="F:2 iron, 2 sulfur cluster binding"/>
    <property type="evidence" value="ECO:0007669"/>
    <property type="project" value="UniProtKB-KW"/>
</dbReference>
<dbReference type="PROSITE" id="PS51318">
    <property type="entry name" value="TAT"/>
    <property type="match status" value="1"/>
</dbReference>
<keyword evidence="2" id="KW-0479">Metal-binding</keyword>
<reference evidence="9 10" key="1">
    <citation type="submission" date="2012-02" db="EMBL/GenBank/DDBJ databases">
        <title>Complete genome sequence of Phycisphaera mikurensis NBRC 102666.</title>
        <authorList>
            <person name="Ankai A."/>
            <person name="Hosoyama A."/>
            <person name="Terui Y."/>
            <person name="Sekine M."/>
            <person name="Fukai R."/>
            <person name="Kato Y."/>
            <person name="Nakamura S."/>
            <person name="Yamada-Narita S."/>
            <person name="Kawakoshi A."/>
            <person name="Fukunaga Y."/>
            <person name="Yamazaki S."/>
            <person name="Fujita N."/>
        </authorList>
    </citation>
    <scope>NUCLEOTIDE SEQUENCE [LARGE SCALE GENOMIC DNA]</scope>
    <source>
        <strain evidence="10">NBRC 102666 / KCTC 22515 / FYK2301M01</strain>
        <plasmid evidence="9 10">pPSMK1</plasmid>
    </source>
</reference>
<keyword evidence="4" id="KW-0411">Iron-sulfur</keyword>
<keyword evidence="5" id="KW-1015">Disulfide bond</keyword>
<dbReference type="InterPro" id="IPR036922">
    <property type="entry name" value="Rieske_2Fe-2S_sf"/>
</dbReference>
<comment type="cofactor">
    <cofactor evidence="6">
        <name>[2Fe-2S] cluster</name>
        <dbReference type="ChEBI" id="CHEBI:190135"/>
    </cofactor>
</comment>
<dbReference type="EMBL" id="AP012339">
    <property type="protein sequence ID" value="BAM05394.1"/>
    <property type="molecule type" value="Genomic_DNA"/>
</dbReference>
<dbReference type="GO" id="GO:0046872">
    <property type="term" value="F:metal ion binding"/>
    <property type="evidence" value="ECO:0007669"/>
    <property type="project" value="UniProtKB-KW"/>
</dbReference>
<evidence type="ECO:0000256" key="1">
    <source>
        <dbReference type="ARBA" id="ARBA00022714"/>
    </source>
</evidence>
<organism evidence="9 10">
    <name type="scientific">Phycisphaera mikurensis (strain NBRC 102666 / KCTC 22515 / FYK2301M01)</name>
    <dbReference type="NCBI Taxonomy" id="1142394"/>
    <lineage>
        <taxon>Bacteria</taxon>
        <taxon>Pseudomonadati</taxon>
        <taxon>Planctomycetota</taxon>
        <taxon>Phycisphaerae</taxon>
        <taxon>Phycisphaerales</taxon>
        <taxon>Phycisphaeraceae</taxon>
        <taxon>Phycisphaera</taxon>
    </lineage>
</organism>
<dbReference type="InterPro" id="IPR014349">
    <property type="entry name" value="Rieske_Fe-S_prot"/>
</dbReference>
<dbReference type="AlphaFoldDB" id="I0IJF6"/>
<dbReference type="PANTHER" id="PTHR10134">
    <property type="entry name" value="CYTOCHROME B-C1 COMPLEX SUBUNIT RIESKE, MITOCHONDRIAL"/>
    <property type="match status" value="1"/>
</dbReference>
<protein>
    <submittedName>
        <fullName evidence="9">Putative iron-sulfur protein</fullName>
    </submittedName>
</protein>
<evidence type="ECO:0000256" key="7">
    <source>
        <dbReference type="SAM" id="MobiDB-lite"/>
    </source>
</evidence>
<evidence type="ECO:0000256" key="4">
    <source>
        <dbReference type="ARBA" id="ARBA00023014"/>
    </source>
</evidence>
<dbReference type="Proteomes" id="UP000007881">
    <property type="component" value="Plasmid pPSMK1"/>
</dbReference>
<gene>
    <name evidence="9" type="ordered locus">PSMK_p00320</name>
</gene>
<dbReference type="PRINTS" id="PR00162">
    <property type="entry name" value="RIESKE"/>
</dbReference>
<name>I0IJF6_PHYMF</name>
<dbReference type="HOGENOM" id="CLU_1453177_0_0_0"/>
<evidence type="ECO:0000256" key="3">
    <source>
        <dbReference type="ARBA" id="ARBA00023004"/>
    </source>
</evidence>
<dbReference type="Gene3D" id="2.102.10.10">
    <property type="entry name" value="Rieske [2Fe-2S] iron-sulphur domain"/>
    <property type="match status" value="1"/>
</dbReference>
<dbReference type="CDD" id="cd03467">
    <property type="entry name" value="Rieske"/>
    <property type="match status" value="1"/>
</dbReference>
<feature type="region of interest" description="Disordered" evidence="7">
    <location>
        <begin position="37"/>
        <end position="64"/>
    </location>
</feature>
<dbReference type="GO" id="GO:0016020">
    <property type="term" value="C:membrane"/>
    <property type="evidence" value="ECO:0007669"/>
    <property type="project" value="InterPro"/>
</dbReference>
<dbReference type="Pfam" id="PF00355">
    <property type="entry name" value="Rieske"/>
    <property type="match status" value="1"/>
</dbReference>
<keyword evidence="10" id="KW-1185">Reference proteome</keyword>
<geneLocation type="plasmid" evidence="9 10">
    <name>pPSMK1</name>
</geneLocation>
<evidence type="ECO:0000256" key="6">
    <source>
        <dbReference type="ARBA" id="ARBA00034078"/>
    </source>
</evidence>
<dbReference type="KEGG" id="phm:PSMK_p00320"/>
<dbReference type="RefSeq" id="WP_014438597.1">
    <property type="nucleotide sequence ID" value="NC_017081.1"/>
</dbReference>
<evidence type="ECO:0000313" key="9">
    <source>
        <dbReference type="EMBL" id="BAM05394.1"/>
    </source>
</evidence>
<dbReference type="InterPro" id="IPR005805">
    <property type="entry name" value="Rieske_Fe-S_prot_C"/>
</dbReference>
<evidence type="ECO:0000259" key="8">
    <source>
        <dbReference type="PROSITE" id="PS51296"/>
    </source>
</evidence>
<feature type="domain" description="Rieske" evidence="8">
    <location>
        <begin position="75"/>
        <end position="163"/>
    </location>
</feature>